<feature type="transmembrane region" description="Helical" evidence="1">
    <location>
        <begin position="211"/>
        <end position="229"/>
    </location>
</feature>
<dbReference type="AlphaFoldDB" id="A0A949K1Y0"/>
<feature type="transmembrane region" description="Helical" evidence="1">
    <location>
        <begin position="265"/>
        <end position="283"/>
    </location>
</feature>
<gene>
    <name evidence="2" type="ORF">KTH89_16800</name>
</gene>
<keyword evidence="1" id="KW-0812">Transmembrane</keyword>
<accession>A0A949K1Y0</accession>
<name>A0A949K1Y0_9FIRM</name>
<keyword evidence="1" id="KW-1133">Transmembrane helix</keyword>
<proteinExistence type="predicted"/>
<organism evidence="2 3">
    <name type="scientific">Diplocloster agilis</name>
    <dbReference type="NCBI Taxonomy" id="2850323"/>
    <lineage>
        <taxon>Bacteria</taxon>
        <taxon>Bacillati</taxon>
        <taxon>Bacillota</taxon>
        <taxon>Clostridia</taxon>
        <taxon>Lachnospirales</taxon>
        <taxon>Lachnospiraceae</taxon>
        <taxon>Diplocloster</taxon>
    </lineage>
</organism>
<feature type="transmembrane region" description="Helical" evidence="1">
    <location>
        <begin position="12"/>
        <end position="35"/>
    </location>
</feature>
<evidence type="ECO:0000313" key="2">
    <source>
        <dbReference type="EMBL" id="MBU9738204.1"/>
    </source>
</evidence>
<keyword evidence="1" id="KW-0472">Membrane</keyword>
<reference evidence="2" key="1">
    <citation type="submission" date="2021-06" db="EMBL/GenBank/DDBJ databases">
        <title>Description of novel taxa of the family Lachnospiraceae.</title>
        <authorList>
            <person name="Chaplin A.V."/>
            <person name="Sokolova S.R."/>
            <person name="Pikina A.P."/>
            <person name="Korzhanova M."/>
            <person name="Belova V."/>
            <person name="Korostin D."/>
            <person name="Efimov B.A."/>
        </authorList>
    </citation>
    <scope>NUCLEOTIDE SEQUENCE</scope>
    <source>
        <strain evidence="2">ASD5720</strain>
    </source>
</reference>
<keyword evidence="3" id="KW-1185">Reference proteome</keyword>
<evidence type="ECO:0000313" key="3">
    <source>
        <dbReference type="Proteomes" id="UP000712157"/>
    </source>
</evidence>
<dbReference type="EMBL" id="JAHQCW010000030">
    <property type="protein sequence ID" value="MBU9738204.1"/>
    <property type="molecule type" value="Genomic_DNA"/>
</dbReference>
<evidence type="ECO:0000256" key="1">
    <source>
        <dbReference type="SAM" id="Phobius"/>
    </source>
</evidence>
<sequence>MSRRRKKSGGVFSGFVAAVLSLVIFISLTGLIGVVSMEQMVNQKNVKTVVKELNLKELAGSKMGEAQKYLVLFGLPDDTMDQILESDAVSGFISDYATDCLNYIVLGKEAGAVTAEELSKVFGEGLDEVAQKNGLNISTEARSALMFVVEQASDYVVAVIPTPQQVAGNLSPATLNLIHTLFAPMTKVLLIVLIVCMLFLIGLVRRRMSQCMLWAGIAALPAGLIYLFLGTIGRGALTETLAGNGALGSMVEAAGNGIFSGFVKWGGIAAAAAVVLFILYGVVKRRTED</sequence>
<dbReference type="RefSeq" id="WP_238722466.1">
    <property type="nucleotide sequence ID" value="NZ_JAHQCW010000030.1"/>
</dbReference>
<dbReference type="Proteomes" id="UP000712157">
    <property type="component" value="Unassembled WGS sequence"/>
</dbReference>
<comment type="caution">
    <text evidence="2">The sequence shown here is derived from an EMBL/GenBank/DDBJ whole genome shotgun (WGS) entry which is preliminary data.</text>
</comment>
<feature type="transmembrane region" description="Helical" evidence="1">
    <location>
        <begin position="181"/>
        <end position="204"/>
    </location>
</feature>
<protein>
    <submittedName>
        <fullName evidence="2">Uncharacterized protein</fullName>
    </submittedName>
</protein>